<feature type="transmembrane region" description="Helical" evidence="1">
    <location>
        <begin position="47"/>
        <end position="69"/>
    </location>
</feature>
<evidence type="ECO:0000313" key="3">
    <source>
        <dbReference type="Proteomes" id="UP000237466"/>
    </source>
</evidence>
<organism evidence="2 3">
    <name type="scientific">Vibrio vulnificus</name>
    <dbReference type="NCBI Taxonomy" id="672"/>
    <lineage>
        <taxon>Bacteria</taxon>
        <taxon>Pseudomonadati</taxon>
        <taxon>Pseudomonadota</taxon>
        <taxon>Gammaproteobacteria</taxon>
        <taxon>Vibrionales</taxon>
        <taxon>Vibrionaceae</taxon>
        <taxon>Vibrio</taxon>
    </lineage>
</organism>
<dbReference type="Proteomes" id="UP000237466">
    <property type="component" value="Unassembled WGS sequence"/>
</dbReference>
<comment type="caution">
    <text evidence="2">The sequence shown here is derived from an EMBL/GenBank/DDBJ whole genome shotgun (WGS) entry which is preliminary data.</text>
</comment>
<evidence type="ECO:0000256" key="1">
    <source>
        <dbReference type="SAM" id="Phobius"/>
    </source>
</evidence>
<proteinExistence type="predicted"/>
<evidence type="ECO:0000313" key="2">
    <source>
        <dbReference type="EMBL" id="POB43058.1"/>
    </source>
</evidence>
<reference evidence="2 3" key="1">
    <citation type="journal article" date="2018" name="Front. Microbiol.">
        <title>Phylogeny of Vibrio vulnificus from the Analysis of the Core-Genome: Implications for Intra-Species Taxonomy.</title>
        <authorList>
            <person name="Roig F.J."/>
            <person name="Gonzalez-Candelas F."/>
            <person name="Sanjuan E."/>
            <person name="Fouz B."/>
            <person name="Feil E.J."/>
            <person name="Llorens C."/>
            <person name="Baker-Austin C."/>
            <person name="Oliver J.D."/>
            <person name="Danin-Poleg Y."/>
            <person name="Gibas C.J."/>
            <person name="Kashi Y."/>
            <person name="Gulig P.A."/>
            <person name="Morrison S.S."/>
            <person name="Amaro C."/>
        </authorList>
    </citation>
    <scope>NUCLEOTIDE SEQUENCE [LARGE SCALE GENOMIC DNA]</scope>
    <source>
        <strain evidence="2 3">CECT4608</strain>
    </source>
</reference>
<dbReference type="EMBL" id="PDGH01000136">
    <property type="protein sequence ID" value="POB43058.1"/>
    <property type="molecule type" value="Genomic_DNA"/>
</dbReference>
<dbReference type="AlphaFoldDB" id="A0A2S3QXC5"/>
<keyword evidence="1" id="KW-0472">Membrane</keyword>
<sequence>MRLFKIAGLLSFCLGCFVGFVILYAAWQHNPQHQYHSGSHIDFGYLAGLWLFWCVGATLASMPVIWLIAKVLNGFLVARERA</sequence>
<gene>
    <name evidence="2" type="ORF">CRN52_21445</name>
</gene>
<keyword evidence="1" id="KW-0812">Transmembrane</keyword>
<keyword evidence="1" id="KW-1133">Transmembrane helix</keyword>
<name>A0A2S3QXC5_VIBVL</name>
<accession>A0A2S3QXC5</accession>
<protein>
    <submittedName>
        <fullName evidence="2">Uncharacterized protein</fullName>
    </submittedName>
</protein>
<feature type="transmembrane region" description="Helical" evidence="1">
    <location>
        <begin position="7"/>
        <end position="27"/>
    </location>
</feature>